<sequence>MSTTEEAAGERLSKTALRDFGQPILHAERDYDLPSYRVSLSPAEAPVPVLLRHALTLIGIRHNGPGEKVAWWVSFTYKGYPCELAHQKFGLRLRIGGDLTEEQADDLLTEMRKKLVSAVRTVEGVLAETASETLNAGNVTVVNQHRQLRRAYHYFRERATNPATVEDVSESGVSQGGATWSSFLLGKNVMALNASHDLVAAISAFLSSLEHDLVLALPFLDFDPTTDDLTKIIGDRWGEKWRRVIGHSDPEAVRLRERLAEVVERWRNPYSHGGFEKGHGATIYLHTPGIGALPVGLSSIRDSPLFSFHSVSETDIEGVFTLFDEIDAYLAKTIPHAMEWIDSCLDVQFDAEFMAQVVGCLESEGDLEKLVDAHAYQQAMIDNMDY</sequence>
<proteinExistence type="predicted"/>
<protein>
    <submittedName>
        <fullName evidence="1">Uncharacterized protein</fullName>
    </submittedName>
</protein>
<reference evidence="1 2" key="1">
    <citation type="submission" date="2019-07" db="EMBL/GenBank/DDBJ databases">
        <title>Microlunatus dokdonensis sp. nov. isolated from the rhizospheric soil of the wild plant Elymus tsukushiensis.</title>
        <authorList>
            <person name="Ghim S.-Y."/>
            <person name="Hwang Y.-J."/>
            <person name="Son J.-S."/>
            <person name="Shin J.-H."/>
        </authorList>
    </citation>
    <scope>NUCLEOTIDE SEQUENCE [LARGE SCALE GENOMIC DNA]</scope>
    <source>
        <strain evidence="1 2">KUDC0627</strain>
    </source>
</reference>
<dbReference type="Proteomes" id="UP000319263">
    <property type="component" value="Chromosome"/>
</dbReference>
<dbReference type="RefSeq" id="WP_143985296.1">
    <property type="nucleotide sequence ID" value="NZ_CP041692.1"/>
</dbReference>
<dbReference type="OrthoDB" id="6057847at2"/>
<name>A0A516PWI9_9ACTN</name>
<accession>A0A516PWI9</accession>
<evidence type="ECO:0000313" key="1">
    <source>
        <dbReference type="EMBL" id="QDP95321.1"/>
    </source>
</evidence>
<gene>
    <name evidence="1" type="ORF">FOE78_04800</name>
</gene>
<evidence type="ECO:0000313" key="2">
    <source>
        <dbReference type="Proteomes" id="UP000319263"/>
    </source>
</evidence>
<dbReference type="AlphaFoldDB" id="A0A516PWI9"/>
<dbReference type="KEGG" id="mik:FOE78_04800"/>
<keyword evidence="2" id="KW-1185">Reference proteome</keyword>
<organism evidence="1 2">
    <name type="scientific">Microlunatus elymi</name>
    <dbReference type="NCBI Taxonomy" id="2596828"/>
    <lineage>
        <taxon>Bacteria</taxon>
        <taxon>Bacillati</taxon>
        <taxon>Actinomycetota</taxon>
        <taxon>Actinomycetes</taxon>
        <taxon>Propionibacteriales</taxon>
        <taxon>Propionibacteriaceae</taxon>
        <taxon>Microlunatus</taxon>
    </lineage>
</organism>
<dbReference type="EMBL" id="CP041692">
    <property type="protein sequence ID" value="QDP95321.1"/>
    <property type="molecule type" value="Genomic_DNA"/>
</dbReference>